<dbReference type="PANTHER" id="PTHR11963">
    <property type="entry name" value="LEUCINE AMINOPEPTIDASE-RELATED"/>
    <property type="match status" value="1"/>
</dbReference>
<comment type="caution">
    <text evidence="7">The sequence shown here is derived from an EMBL/GenBank/DDBJ whole genome shotgun (WGS) entry which is preliminary data.</text>
</comment>
<evidence type="ECO:0000313" key="8">
    <source>
        <dbReference type="Proteomes" id="UP001243846"/>
    </source>
</evidence>
<evidence type="ECO:0000256" key="3">
    <source>
        <dbReference type="ARBA" id="ARBA00022670"/>
    </source>
</evidence>
<sequence length="465" mass="48798">MTPEFAPASSSSLPLWLVHSDSDGPLYPQATPAEAAIWGKANGFTAKAGQILVLPAADGSIKGAFFGLGPIDQARPARERYPLARAADGLPAGDWHIADAPEGVDLSLAAFSWLLSAYRFDRYKSAAPARARLVCPEGVDAGRVLAMIAGEYLARDLINTPTSDMGPDDLEAAARALAMRHGASISVIAGDDLLAQNFPMIHAVGRAGAQAPRLLDLRFPGTGPKVTLVGKGVCFDTGGLDIKPPSSMLLMKKDMGGAASAMGLSEMLARLGLTANISLRVLLPVVENAIAGNAFRPGDVLTSRKGLTVEINNTDAEGRLILADALALAEEEAPDFLVSMATLTGAARVALGPDLPPFFCDDDAIAAAIQAAGARAYDPVWRMPFWEPYENLIEPQIADLDNAPSGGFAGAITAALFLRRFAGKARHYAHFDIYGWQPAGAPARPKGGTGQAMRTLLEALPEVLK</sequence>
<dbReference type="CDD" id="cd00433">
    <property type="entry name" value="Peptidase_M17"/>
    <property type="match status" value="1"/>
</dbReference>
<dbReference type="EMBL" id="JAUFRC010000001">
    <property type="protein sequence ID" value="MDN3712599.1"/>
    <property type="molecule type" value="Genomic_DNA"/>
</dbReference>
<evidence type="ECO:0000256" key="5">
    <source>
        <dbReference type="ARBA" id="ARBA00023211"/>
    </source>
</evidence>
<dbReference type="InterPro" id="IPR048816">
    <property type="entry name" value="Peptidase_M17_N_1"/>
</dbReference>
<dbReference type="GO" id="GO:0004177">
    <property type="term" value="F:aminopeptidase activity"/>
    <property type="evidence" value="ECO:0007669"/>
    <property type="project" value="UniProtKB-KW"/>
</dbReference>
<dbReference type="InterPro" id="IPR011356">
    <property type="entry name" value="Leucine_aapep/pepB"/>
</dbReference>
<feature type="domain" description="Cytosol aminopeptidase" evidence="6">
    <location>
        <begin position="313"/>
        <end position="320"/>
    </location>
</feature>
<keyword evidence="3" id="KW-0645">Protease</keyword>
<dbReference type="SUPFAM" id="SSF53187">
    <property type="entry name" value="Zn-dependent exopeptidases"/>
    <property type="match status" value="1"/>
</dbReference>
<dbReference type="Gene3D" id="3.40.220.10">
    <property type="entry name" value="Leucine Aminopeptidase, subunit E, domain 1"/>
    <property type="match status" value="1"/>
</dbReference>
<evidence type="ECO:0000256" key="4">
    <source>
        <dbReference type="ARBA" id="ARBA00022801"/>
    </source>
</evidence>
<dbReference type="Pfam" id="PF00883">
    <property type="entry name" value="Peptidase_M17"/>
    <property type="match status" value="1"/>
</dbReference>
<keyword evidence="8" id="KW-1185">Reference proteome</keyword>
<dbReference type="PANTHER" id="PTHR11963:SF20">
    <property type="entry name" value="PEPTIDASE B"/>
    <property type="match status" value="1"/>
</dbReference>
<accession>A0ABT8DB79</accession>
<dbReference type="Proteomes" id="UP001243846">
    <property type="component" value="Unassembled WGS sequence"/>
</dbReference>
<comment type="similarity">
    <text evidence="1">Belongs to the peptidase M17 family.</text>
</comment>
<evidence type="ECO:0000256" key="1">
    <source>
        <dbReference type="ARBA" id="ARBA00009528"/>
    </source>
</evidence>
<dbReference type="InterPro" id="IPR043472">
    <property type="entry name" value="Macro_dom-like"/>
</dbReference>
<protein>
    <submittedName>
        <fullName evidence="7">Leucyl aminopeptidase family protein</fullName>
    </submittedName>
</protein>
<dbReference type="PRINTS" id="PR00481">
    <property type="entry name" value="LAMNOPPTDASE"/>
</dbReference>
<evidence type="ECO:0000256" key="2">
    <source>
        <dbReference type="ARBA" id="ARBA00022438"/>
    </source>
</evidence>
<dbReference type="PROSITE" id="PS00631">
    <property type="entry name" value="CYTOSOL_AP"/>
    <property type="match status" value="1"/>
</dbReference>
<organism evidence="7 8">
    <name type="scientific">Paracoccus cavernae</name>
    <dbReference type="NCBI Taxonomy" id="1571207"/>
    <lineage>
        <taxon>Bacteria</taxon>
        <taxon>Pseudomonadati</taxon>
        <taxon>Pseudomonadota</taxon>
        <taxon>Alphaproteobacteria</taxon>
        <taxon>Rhodobacterales</taxon>
        <taxon>Paracoccaceae</taxon>
        <taxon>Paracoccus</taxon>
    </lineage>
</organism>
<dbReference type="SUPFAM" id="SSF52949">
    <property type="entry name" value="Macro domain-like"/>
    <property type="match status" value="1"/>
</dbReference>
<dbReference type="InterPro" id="IPR000819">
    <property type="entry name" value="Peptidase_M17_C"/>
</dbReference>
<dbReference type="Pfam" id="PF21337">
    <property type="entry name" value="Peptidase_M17_N_1"/>
    <property type="match status" value="1"/>
</dbReference>
<proteinExistence type="inferred from homology"/>
<name>A0ABT8DB79_9RHOB</name>
<keyword evidence="5" id="KW-0464">Manganese</keyword>
<keyword evidence="2 7" id="KW-0031">Aminopeptidase</keyword>
<dbReference type="Gene3D" id="3.40.630.10">
    <property type="entry name" value="Zn peptidases"/>
    <property type="match status" value="1"/>
</dbReference>
<keyword evidence="4" id="KW-0378">Hydrolase</keyword>
<reference evidence="8" key="1">
    <citation type="journal article" date="2019" name="Int. J. Syst. Evol. Microbiol.">
        <title>The Global Catalogue of Microorganisms (GCM) 10K type strain sequencing project: providing services to taxonomists for standard genome sequencing and annotation.</title>
        <authorList>
            <consortium name="The Broad Institute Genomics Platform"/>
            <consortium name="The Broad Institute Genome Sequencing Center for Infectious Disease"/>
            <person name="Wu L."/>
            <person name="Ma J."/>
        </authorList>
    </citation>
    <scope>NUCLEOTIDE SEQUENCE [LARGE SCALE GENOMIC DNA]</scope>
    <source>
        <strain evidence="8">CECT 8482</strain>
    </source>
</reference>
<evidence type="ECO:0000313" key="7">
    <source>
        <dbReference type="EMBL" id="MDN3712599.1"/>
    </source>
</evidence>
<evidence type="ECO:0000259" key="6">
    <source>
        <dbReference type="PROSITE" id="PS00631"/>
    </source>
</evidence>
<gene>
    <name evidence="7" type="ORF">QWZ10_14115</name>
</gene>
<dbReference type="RefSeq" id="WP_377682986.1">
    <property type="nucleotide sequence ID" value="NZ_JBHMDZ010000001.1"/>
</dbReference>